<dbReference type="PANTHER" id="PTHR30265">
    <property type="entry name" value="RHO-INTERACTING TRANSCRIPTION TERMINATION FACTOR NUSG"/>
    <property type="match status" value="1"/>
</dbReference>
<evidence type="ECO:0000259" key="4">
    <source>
        <dbReference type="SMART" id="SM00738"/>
    </source>
</evidence>
<dbReference type="GO" id="GO:0006354">
    <property type="term" value="P:DNA-templated transcription elongation"/>
    <property type="evidence" value="ECO:0007669"/>
    <property type="project" value="InterPro"/>
</dbReference>
<evidence type="ECO:0000256" key="2">
    <source>
        <dbReference type="ARBA" id="ARBA00023015"/>
    </source>
</evidence>
<dbReference type="Proteomes" id="UP000190166">
    <property type="component" value="Unassembled WGS sequence"/>
</dbReference>
<reference evidence="5 6" key="1">
    <citation type="submission" date="2017-02" db="EMBL/GenBank/DDBJ databases">
        <authorList>
            <person name="Peterson S.W."/>
        </authorList>
    </citation>
    <scope>NUCLEOTIDE SEQUENCE [LARGE SCALE GENOMIC DNA]</scope>
    <source>
        <strain evidence="5 6">DSM 18108</strain>
    </source>
</reference>
<dbReference type="AlphaFoldDB" id="A0A1T5PCY1"/>
<keyword evidence="6" id="KW-1185">Reference proteome</keyword>
<dbReference type="SMART" id="SM00738">
    <property type="entry name" value="NGN"/>
    <property type="match status" value="1"/>
</dbReference>
<dbReference type="Gene3D" id="3.30.70.940">
    <property type="entry name" value="NusG, N-terminal domain"/>
    <property type="match status" value="1"/>
</dbReference>
<dbReference type="CDD" id="cd09895">
    <property type="entry name" value="NGN_SP_UpxY"/>
    <property type="match status" value="1"/>
</dbReference>
<dbReference type="Pfam" id="PF02357">
    <property type="entry name" value="NusG"/>
    <property type="match status" value="1"/>
</dbReference>
<dbReference type="InterPro" id="IPR036735">
    <property type="entry name" value="NGN_dom_sf"/>
</dbReference>
<keyword evidence="2" id="KW-0805">Transcription regulation</keyword>
<sequence>MRELALQQTVCSWYVVYTYPHYEKRILNQSKKIGIHCFLPTKKVVKQWSDRRKIVDEPLFPNYVFVYVEEQARFRLLDITGVSRYVAFDGKPVVVSEEEMNTIKKLMIEPEVTVERELQSGSKVLITEGPFIGIEGVIFQKKGKTRFGVRIPVLNHSISVEIPASSFSRI</sequence>
<feature type="domain" description="NusG-like N-terminal" evidence="4">
    <location>
        <begin position="10"/>
        <end position="107"/>
    </location>
</feature>
<accession>A0A1T5PCY1</accession>
<organism evidence="5 6">
    <name type="scientific">Chitinophaga ginsengisegetis</name>
    <dbReference type="NCBI Taxonomy" id="393003"/>
    <lineage>
        <taxon>Bacteria</taxon>
        <taxon>Pseudomonadati</taxon>
        <taxon>Bacteroidota</taxon>
        <taxon>Chitinophagia</taxon>
        <taxon>Chitinophagales</taxon>
        <taxon>Chitinophagaceae</taxon>
        <taxon>Chitinophaga</taxon>
    </lineage>
</organism>
<evidence type="ECO:0000256" key="1">
    <source>
        <dbReference type="ARBA" id="ARBA00022814"/>
    </source>
</evidence>
<gene>
    <name evidence="5" type="ORF">SAMN05660461_6442</name>
</gene>
<proteinExistence type="predicted"/>
<dbReference type="NCBIfam" id="NF033644">
    <property type="entry name" value="antiterm_UpxY"/>
    <property type="match status" value="1"/>
</dbReference>
<evidence type="ECO:0000313" key="5">
    <source>
        <dbReference type="EMBL" id="SKD10522.1"/>
    </source>
</evidence>
<protein>
    <submittedName>
        <fullName evidence="5">Transcription antitermination factor NusG</fullName>
    </submittedName>
</protein>
<evidence type="ECO:0000256" key="3">
    <source>
        <dbReference type="ARBA" id="ARBA00023163"/>
    </source>
</evidence>
<keyword evidence="3" id="KW-0804">Transcription</keyword>
<dbReference type="InterPro" id="IPR008991">
    <property type="entry name" value="Translation_prot_SH3-like_sf"/>
</dbReference>
<dbReference type="EMBL" id="FUZZ01000008">
    <property type="protein sequence ID" value="SKD10522.1"/>
    <property type="molecule type" value="Genomic_DNA"/>
</dbReference>
<dbReference type="RefSeq" id="WP_079473686.1">
    <property type="nucleotide sequence ID" value="NZ_FUZZ01000008.1"/>
</dbReference>
<evidence type="ECO:0000313" key="6">
    <source>
        <dbReference type="Proteomes" id="UP000190166"/>
    </source>
</evidence>
<keyword evidence="1" id="KW-0889">Transcription antitermination</keyword>
<dbReference type="InterPro" id="IPR043425">
    <property type="entry name" value="NusG-like"/>
</dbReference>
<dbReference type="STRING" id="393003.SAMN05660461_6442"/>
<dbReference type="SUPFAM" id="SSF82679">
    <property type="entry name" value="N-utilization substance G protein NusG, N-terminal domain"/>
    <property type="match status" value="1"/>
</dbReference>
<dbReference type="SUPFAM" id="SSF50104">
    <property type="entry name" value="Translation proteins SH3-like domain"/>
    <property type="match status" value="1"/>
</dbReference>
<dbReference type="PANTHER" id="PTHR30265:SF4">
    <property type="entry name" value="KOW MOTIF FAMILY PROTEIN, EXPRESSED"/>
    <property type="match status" value="1"/>
</dbReference>
<dbReference type="InterPro" id="IPR006645">
    <property type="entry name" value="NGN-like_dom"/>
</dbReference>
<dbReference type="GO" id="GO:0031564">
    <property type="term" value="P:transcription antitermination"/>
    <property type="evidence" value="ECO:0007669"/>
    <property type="project" value="UniProtKB-KW"/>
</dbReference>
<name>A0A1T5PCY1_9BACT</name>